<sequence>MMDYIELLKEQCPPAIVEYVINSDMTSAFKNPWPNQDFFGQNISDDCHIAALLYRSSILPSNLGDTTADYIAWDTIDYYTQVPIDDRPVVITAVRQLASRDRLPQRFFFLVTQHKIDVRDVLQRHFPTLPAPENATPEHNSKAFAYLRYLTAMADEEALTRLIEALRLEPNPAYVSNQLGQIRNLNLSQSNVIFQAFINDTRQSLTPNRMPGIVIANTVRRYLGLPPHEGPYRPLEPNGQPYIPQPDAPSSVWDR</sequence>
<name>A0A7W9BPN7_9RHOB</name>
<protein>
    <submittedName>
        <fullName evidence="2">Uncharacterized protein</fullName>
    </submittedName>
</protein>
<dbReference type="AlphaFoldDB" id="A0A7W9BPN7"/>
<gene>
    <name evidence="2" type="ORF">FHS72_003546</name>
</gene>
<accession>A0A7W9BPN7</accession>
<dbReference type="RefSeq" id="WP_221235468.1">
    <property type="nucleotide sequence ID" value="NZ_JACIJM010000016.1"/>
</dbReference>
<comment type="caution">
    <text evidence="2">The sequence shown here is derived from an EMBL/GenBank/DDBJ whole genome shotgun (WGS) entry which is preliminary data.</text>
</comment>
<evidence type="ECO:0000256" key="1">
    <source>
        <dbReference type="SAM" id="MobiDB-lite"/>
    </source>
</evidence>
<feature type="region of interest" description="Disordered" evidence="1">
    <location>
        <begin position="228"/>
        <end position="255"/>
    </location>
</feature>
<dbReference type="EMBL" id="JACIJM010000016">
    <property type="protein sequence ID" value="MBB5723899.1"/>
    <property type="molecule type" value="Genomic_DNA"/>
</dbReference>
<evidence type="ECO:0000313" key="2">
    <source>
        <dbReference type="EMBL" id="MBB5723899.1"/>
    </source>
</evidence>
<reference evidence="2 3" key="1">
    <citation type="submission" date="2020-08" db="EMBL/GenBank/DDBJ databases">
        <title>Genomic Encyclopedia of Type Strains, Phase IV (KMG-IV): sequencing the most valuable type-strain genomes for metagenomic binning, comparative biology and taxonomic classification.</title>
        <authorList>
            <person name="Goeker M."/>
        </authorList>
    </citation>
    <scope>NUCLEOTIDE SEQUENCE [LARGE SCALE GENOMIC DNA]</scope>
    <source>
        <strain evidence="2 3">DSM 101064</strain>
    </source>
</reference>
<dbReference type="Proteomes" id="UP000535415">
    <property type="component" value="Unassembled WGS sequence"/>
</dbReference>
<keyword evidence="3" id="KW-1185">Reference proteome</keyword>
<evidence type="ECO:0000313" key="3">
    <source>
        <dbReference type="Proteomes" id="UP000535415"/>
    </source>
</evidence>
<organism evidence="2 3">
    <name type="scientific">Yoonia ponticola</name>
    <dbReference type="NCBI Taxonomy" id="1524255"/>
    <lineage>
        <taxon>Bacteria</taxon>
        <taxon>Pseudomonadati</taxon>
        <taxon>Pseudomonadota</taxon>
        <taxon>Alphaproteobacteria</taxon>
        <taxon>Rhodobacterales</taxon>
        <taxon>Paracoccaceae</taxon>
        <taxon>Yoonia</taxon>
    </lineage>
</organism>
<proteinExistence type="predicted"/>